<dbReference type="Proteomes" id="UP000199337">
    <property type="component" value="Unassembled WGS sequence"/>
</dbReference>
<keyword evidence="3" id="KW-0677">Repeat</keyword>
<dbReference type="PANTHER" id="PTHR32479">
    <property type="entry name" value="GLYCOLATE OXIDASE IRON-SULFUR SUBUNIT"/>
    <property type="match status" value="1"/>
</dbReference>
<keyword evidence="6" id="KW-0249">Electron transport</keyword>
<dbReference type="Pfam" id="PF13183">
    <property type="entry name" value="Fer4_8"/>
    <property type="match status" value="1"/>
</dbReference>
<sequence length="411" mass="45486">MDKKYLQMIGKCSRCGGCQAHCPLYLETGREPFVARGKIELLDNLAAGKLVWNDKLAEVFSTCLLCGSCTENCPNGVEPDKLVRLARKDLVAARGLPIIKRNVLQHLLKHNGRLNTAGRLLGLYQKSKLQLLIRNTGFLKLISTNLANIEGLLPQITGQPFRKNVPLLNTVDAPRLKVAYFTGCATNWLNPHIGRSVVKVLKAYGVEVVVPEQYCCGVPALSSGDMDTGRYLARENIRNFSELDVDYIITDCASCLSAWLEYPELLENDDALNLAARVMDINRLLVEILDVSIPAKESGVKVTYHDPCHLKRTPGGRTSPRELLKRLSPYYEFVEMDLADRCCGSAGSFNISHYELSQSVVKHKVASILDSKAEIVATACPSCMMQLGHGLKKNNSDVKVQHTIELLAHLL</sequence>
<dbReference type="PANTHER" id="PTHR32479:SF20">
    <property type="entry name" value="GLYCOLATE OXIDASE IRON-SULFUR SUBUNIT"/>
    <property type="match status" value="1"/>
</dbReference>
<evidence type="ECO:0000313" key="8">
    <source>
        <dbReference type="EMBL" id="SFG12683.1"/>
    </source>
</evidence>
<dbReference type="InterPro" id="IPR012257">
    <property type="entry name" value="Glc_ox_4Fe-4S"/>
</dbReference>
<dbReference type="GO" id="GO:0051539">
    <property type="term" value="F:4 iron, 4 sulfur cluster binding"/>
    <property type="evidence" value="ECO:0007669"/>
    <property type="project" value="UniProtKB-UniRule"/>
</dbReference>
<dbReference type="SUPFAM" id="SSF46548">
    <property type="entry name" value="alpha-helical ferredoxin"/>
    <property type="match status" value="1"/>
</dbReference>
<accession>A0A1I2PAZ6</accession>
<dbReference type="InterPro" id="IPR017900">
    <property type="entry name" value="4Fe4S_Fe_S_CS"/>
</dbReference>
<dbReference type="RefSeq" id="WP_092468893.1">
    <property type="nucleotide sequence ID" value="NZ_FOOX01000002.1"/>
</dbReference>
<keyword evidence="6" id="KW-0813">Transport</keyword>
<dbReference type="InterPro" id="IPR009051">
    <property type="entry name" value="Helical_ferredxn"/>
</dbReference>
<dbReference type="EMBL" id="FOOX01000002">
    <property type="protein sequence ID" value="SFG12683.1"/>
    <property type="molecule type" value="Genomic_DNA"/>
</dbReference>
<feature type="domain" description="4Fe-4S ferredoxin-type" evidence="7">
    <location>
        <begin position="54"/>
        <end position="82"/>
    </location>
</feature>
<evidence type="ECO:0000256" key="5">
    <source>
        <dbReference type="ARBA" id="ARBA00023014"/>
    </source>
</evidence>
<evidence type="ECO:0000256" key="1">
    <source>
        <dbReference type="ARBA" id="ARBA00022485"/>
    </source>
</evidence>
<name>A0A1I2PAZ6_9FIRM</name>
<keyword evidence="5 6" id="KW-0411">Iron-sulfur</keyword>
<keyword evidence="9" id="KW-1185">Reference proteome</keyword>
<dbReference type="EC" id="1.1.99.14" evidence="6"/>
<evidence type="ECO:0000259" key="7">
    <source>
        <dbReference type="PROSITE" id="PS51379"/>
    </source>
</evidence>
<keyword evidence="2 6" id="KW-0479">Metal-binding</keyword>
<dbReference type="OrthoDB" id="9794954at2"/>
<dbReference type="PROSITE" id="PS00198">
    <property type="entry name" value="4FE4S_FER_1"/>
    <property type="match status" value="2"/>
</dbReference>
<proteinExistence type="predicted"/>
<dbReference type="InterPro" id="IPR017896">
    <property type="entry name" value="4Fe4S_Fe-S-bd"/>
</dbReference>
<reference evidence="9" key="1">
    <citation type="submission" date="2016-10" db="EMBL/GenBank/DDBJ databases">
        <authorList>
            <person name="Varghese N."/>
            <person name="Submissions S."/>
        </authorList>
    </citation>
    <scope>NUCLEOTIDE SEQUENCE [LARGE SCALE GENOMIC DNA]</scope>
    <source>
        <strain evidence="9">DSM 17038</strain>
    </source>
</reference>
<evidence type="ECO:0000256" key="3">
    <source>
        <dbReference type="ARBA" id="ARBA00022737"/>
    </source>
</evidence>
<dbReference type="AlphaFoldDB" id="A0A1I2PAZ6"/>
<dbReference type="Gene3D" id="1.10.1060.10">
    <property type="entry name" value="Alpha-helical ferredoxin"/>
    <property type="match status" value="1"/>
</dbReference>
<evidence type="ECO:0000313" key="9">
    <source>
        <dbReference type="Proteomes" id="UP000199337"/>
    </source>
</evidence>
<dbReference type="GO" id="GO:0019154">
    <property type="term" value="F:glycolate dehydrogenase activity"/>
    <property type="evidence" value="ECO:0007669"/>
    <property type="project" value="UniProtKB-EC"/>
</dbReference>
<dbReference type="Pfam" id="PF02754">
    <property type="entry name" value="CCG"/>
    <property type="match status" value="2"/>
</dbReference>
<evidence type="ECO:0000256" key="2">
    <source>
        <dbReference type="ARBA" id="ARBA00022723"/>
    </source>
</evidence>
<keyword evidence="1 6" id="KW-0004">4Fe-4S</keyword>
<protein>
    <recommendedName>
        <fullName evidence="6">Glycolate oxidase iron-sulfur subunit</fullName>
        <ecNumber evidence="6">1.1.99.14</ecNumber>
    </recommendedName>
</protein>
<comment type="catalytic activity">
    <reaction evidence="6">
        <text>(R)-lactate + A = pyruvate + AH2</text>
        <dbReference type="Rhea" id="RHEA:15089"/>
        <dbReference type="ChEBI" id="CHEBI:13193"/>
        <dbReference type="ChEBI" id="CHEBI:15361"/>
        <dbReference type="ChEBI" id="CHEBI:16004"/>
        <dbReference type="ChEBI" id="CHEBI:17499"/>
    </reaction>
</comment>
<dbReference type="PROSITE" id="PS51379">
    <property type="entry name" value="4FE4S_FER_2"/>
    <property type="match status" value="1"/>
</dbReference>
<evidence type="ECO:0000256" key="6">
    <source>
        <dbReference type="PIRNR" id="PIRNR000139"/>
    </source>
</evidence>
<comment type="function">
    <text evidence="6">Component of a complex that catalyzes the oxidation of glycolate to glyoxylate.</text>
</comment>
<dbReference type="InterPro" id="IPR004017">
    <property type="entry name" value="Cys_rich_dom"/>
</dbReference>
<gene>
    <name evidence="8" type="ORF">SAMN05660649_00783</name>
</gene>
<dbReference type="GO" id="GO:0046872">
    <property type="term" value="F:metal ion binding"/>
    <property type="evidence" value="ECO:0007669"/>
    <property type="project" value="UniProtKB-UniRule"/>
</dbReference>
<organism evidence="8 9">
    <name type="scientific">Desulfotruncus arcticus DSM 17038</name>
    <dbReference type="NCBI Taxonomy" id="1121424"/>
    <lineage>
        <taxon>Bacteria</taxon>
        <taxon>Bacillati</taxon>
        <taxon>Bacillota</taxon>
        <taxon>Clostridia</taxon>
        <taxon>Eubacteriales</taxon>
        <taxon>Desulfallaceae</taxon>
        <taxon>Desulfotruncus</taxon>
    </lineage>
</organism>
<dbReference type="PIRSF" id="PIRSF000139">
    <property type="entry name" value="Glc_ox_4Fe-4S"/>
    <property type="match status" value="1"/>
</dbReference>
<keyword evidence="4 6" id="KW-0408">Iron</keyword>
<comment type="cofactor">
    <cofactor evidence="6">
        <name>[4Fe-4S] cluster</name>
        <dbReference type="ChEBI" id="CHEBI:49883"/>
    </cofactor>
    <text evidence="6">Binds 2 [4Fe-4S] clusters.</text>
</comment>
<dbReference type="STRING" id="341036.SAMN05660649_00783"/>
<evidence type="ECO:0000256" key="4">
    <source>
        <dbReference type="ARBA" id="ARBA00023004"/>
    </source>
</evidence>
<comment type="catalytic activity">
    <reaction evidence="6">
        <text>glycolate + A = glyoxylate + AH2</text>
        <dbReference type="Rhea" id="RHEA:21264"/>
        <dbReference type="ChEBI" id="CHEBI:13193"/>
        <dbReference type="ChEBI" id="CHEBI:17499"/>
        <dbReference type="ChEBI" id="CHEBI:29805"/>
        <dbReference type="ChEBI" id="CHEBI:36655"/>
        <dbReference type="EC" id="1.1.99.14"/>
    </reaction>
</comment>